<protein>
    <submittedName>
        <fullName evidence="2">Uncharacterized protein</fullName>
    </submittedName>
</protein>
<name>A0A8K0G826_IGNLU</name>
<sequence length="210" mass="24561">MLCRRGSRNLNKLVSSATKATYTVLMFCNAIDDFLPMFINYKWLHLYSTWSYNGLTNARYNCSSSSWMEAAQFFDWFINSYTSHLVQPLDVGVYKALKQSWRRVLREYYQETGYKNVEKLMLPSLMKNLQHSGCLSRANAIGGFNGSGIYSLCKENMMKKVHMAEMISKRAKNEDDRQSQEKTPTMQRQKEREKQQEKIGMFRGSRMSPM</sequence>
<accession>A0A8K0G826</accession>
<evidence type="ECO:0000256" key="1">
    <source>
        <dbReference type="SAM" id="MobiDB-lite"/>
    </source>
</evidence>
<reference evidence="2" key="1">
    <citation type="submission" date="2019-08" db="EMBL/GenBank/DDBJ databases">
        <title>The genome of the North American firefly Photinus pyralis.</title>
        <authorList>
            <consortium name="Photinus pyralis genome working group"/>
            <person name="Fallon T.R."/>
            <person name="Sander Lower S.E."/>
            <person name="Weng J.-K."/>
        </authorList>
    </citation>
    <scope>NUCLEOTIDE SEQUENCE</scope>
    <source>
        <strain evidence="2">TRF0915ILg1</strain>
        <tissue evidence="2">Whole body</tissue>
    </source>
</reference>
<dbReference type="OrthoDB" id="6756250at2759"/>
<feature type="region of interest" description="Disordered" evidence="1">
    <location>
        <begin position="169"/>
        <end position="210"/>
    </location>
</feature>
<evidence type="ECO:0000313" key="2">
    <source>
        <dbReference type="EMBL" id="KAF2892077.1"/>
    </source>
</evidence>
<organism evidence="2 3">
    <name type="scientific">Ignelater luminosus</name>
    <name type="common">Cucubano</name>
    <name type="synonym">Pyrophorus luminosus</name>
    <dbReference type="NCBI Taxonomy" id="2038154"/>
    <lineage>
        <taxon>Eukaryota</taxon>
        <taxon>Metazoa</taxon>
        <taxon>Ecdysozoa</taxon>
        <taxon>Arthropoda</taxon>
        <taxon>Hexapoda</taxon>
        <taxon>Insecta</taxon>
        <taxon>Pterygota</taxon>
        <taxon>Neoptera</taxon>
        <taxon>Endopterygota</taxon>
        <taxon>Coleoptera</taxon>
        <taxon>Polyphaga</taxon>
        <taxon>Elateriformia</taxon>
        <taxon>Elateroidea</taxon>
        <taxon>Elateridae</taxon>
        <taxon>Agrypninae</taxon>
        <taxon>Pyrophorini</taxon>
        <taxon>Ignelater</taxon>
    </lineage>
</organism>
<evidence type="ECO:0000313" key="3">
    <source>
        <dbReference type="Proteomes" id="UP000801492"/>
    </source>
</evidence>
<comment type="caution">
    <text evidence="2">The sequence shown here is derived from an EMBL/GenBank/DDBJ whole genome shotgun (WGS) entry which is preliminary data.</text>
</comment>
<dbReference type="EMBL" id="VTPC01014020">
    <property type="protein sequence ID" value="KAF2892077.1"/>
    <property type="molecule type" value="Genomic_DNA"/>
</dbReference>
<proteinExistence type="predicted"/>
<gene>
    <name evidence="2" type="ORF">ILUMI_14096</name>
</gene>
<keyword evidence="3" id="KW-1185">Reference proteome</keyword>
<dbReference type="AlphaFoldDB" id="A0A8K0G826"/>
<feature type="compositionally biased region" description="Basic and acidic residues" evidence="1">
    <location>
        <begin position="169"/>
        <end position="180"/>
    </location>
</feature>
<dbReference type="Proteomes" id="UP000801492">
    <property type="component" value="Unassembled WGS sequence"/>
</dbReference>
<feature type="compositionally biased region" description="Basic and acidic residues" evidence="1">
    <location>
        <begin position="188"/>
        <end position="197"/>
    </location>
</feature>